<evidence type="ECO:0000313" key="2">
    <source>
        <dbReference type="EMBL" id="KAK8062000.1"/>
    </source>
</evidence>
<reference evidence="2 3" key="1">
    <citation type="submission" date="2023-01" db="EMBL/GenBank/DDBJ databases">
        <title>Analysis of 21 Apiospora genomes using comparative genomics revels a genus with tremendous synthesis potential of carbohydrate active enzymes and secondary metabolites.</title>
        <authorList>
            <person name="Sorensen T."/>
        </authorList>
    </citation>
    <scope>NUCLEOTIDE SEQUENCE [LARGE SCALE GENOMIC DNA]</scope>
    <source>
        <strain evidence="2 3">CBS 135458</strain>
    </source>
</reference>
<organism evidence="2 3">
    <name type="scientific">Apiospora phragmitis</name>
    <dbReference type="NCBI Taxonomy" id="2905665"/>
    <lineage>
        <taxon>Eukaryota</taxon>
        <taxon>Fungi</taxon>
        <taxon>Dikarya</taxon>
        <taxon>Ascomycota</taxon>
        <taxon>Pezizomycotina</taxon>
        <taxon>Sordariomycetes</taxon>
        <taxon>Xylariomycetidae</taxon>
        <taxon>Amphisphaeriales</taxon>
        <taxon>Apiosporaceae</taxon>
        <taxon>Apiospora</taxon>
    </lineage>
</organism>
<dbReference type="RefSeq" id="XP_066715262.1">
    <property type="nucleotide sequence ID" value="XM_066859775.1"/>
</dbReference>
<protein>
    <recommendedName>
        <fullName evidence="1">Saccharopine dehydrogenase NADP binding domain-containing protein</fullName>
    </recommendedName>
</protein>
<proteinExistence type="predicted"/>
<dbReference type="InterPro" id="IPR005097">
    <property type="entry name" value="Sacchrp_dh_NADP-bd"/>
</dbReference>
<comment type="caution">
    <text evidence="2">The sequence shown here is derived from an EMBL/GenBank/DDBJ whole genome shotgun (WGS) entry which is preliminary data.</text>
</comment>
<name>A0ABR1UVC0_9PEZI</name>
<dbReference type="PANTHER" id="PTHR43781">
    <property type="entry name" value="SACCHAROPINE DEHYDROGENASE"/>
    <property type="match status" value="1"/>
</dbReference>
<feature type="domain" description="Saccharopine dehydrogenase NADP binding" evidence="1">
    <location>
        <begin position="61"/>
        <end position="128"/>
    </location>
</feature>
<dbReference type="GeneID" id="92092838"/>
<evidence type="ECO:0000313" key="3">
    <source>
        <dbReference type="Proteomes" id="UP001480595"/>
    </source>
</evidence>
<dbReference type="PANTHER" id="PTHR43781:SF1">
    <property type="entry name" value="SACCHAROPINE DEHYDROGENASE"/>
    <property type="match status" value="1"/>
</dbReference>
<accession>A0ABR1UVC0</accession>
<evidence type="ECO:0000259" key="1">
    <source>
        <dbReference type="Pfam" id="PF03435"/>
    </source>
</evidence>
<gene>
    <name evidence="2" type="ORF">PG994_008366</name>
</gene>
<dbReference type="Proteomes" id="UP001480595">
    <property type="component" value="Unassembled WGS sequence"/>
</dbReference>
<keyword evidence="3" id="KW-1185">Reference proteome</keyword>
<dbReference type="Gene3D" id="3.40.50.720">
    <property type="entry name" value="NAD(P)-binding Rossmann-like Domain"/>
    <property type="match status" value="1"/>
</dbReference>
<dbReference type="SUPFAM" id="SSF51735">
    <property type="entry name" value="NAD(P)-binding Rossmann-fold domains"/>
    <property type="match status" value="1"/>
</dbReference>
<dbReference type="EMBL" id="JAQQWL010000008">
    <property type="protein sequence ID" value="KAK8062000.1"/>
    <property type="molecule type" value="Genomic_DNA"/>
</dbReference>
<dbReference type="Pfam" id="PF03435">
    <property type="entry name" value="Sacchrp_dh_NADP"/>
    <property type="match status" value="1"/>
</dbReference>
<sequence>MDGTSRVIIYGAAGYTGRLASEHAKALGLPTILVGRARASIVGLAILLDVPYRVFDLEGPSIIVSVLREERIKVLLNCAGPFVLGTAAPLIAACIETGVHYLDISAELSSYQLATDRSDDAKAAGVMLLPGCGGSVAMLGCLAGHAAQRIRGPTHIDIALRVAGSMSRGSVVSAAQGSMAGSQCHQRLGNGLVPWFTTDEACRQFDFEDGGGPCFVLPSHAAGSDHHLEVYGRG</sequence>
<dbReference type="InterPro" id="IPR036291">
    <property type="entry name" value="NAD(P)-bd_dom_sf"/>
</dbReference>